<evidence type="ECO:0000313" key="3">
    <source>
        <dbReference type="Proteomes" id="UP001151760"/>
    </source>
</evidence>
<comment type="caution">
    <text evidence="2">The sequence shown here is derived from an EMBL/GenBank/DDBJ whole genome shotgun (WGS) entry which is preliminary data.</text>
</comment>
<keyword evidence="3" id="KW-1185">Reference proteome</keyword>
<protein>
    <submittedName>
        <fullName evidence="2">Uncharacterized protein</fullName>
    </submittedName>
</protein>
<dbReference type="EMBL" id="BQNB010012641">
    <property type="protein sequence ID" value="GJT06120.1"/>
    <property type="molecule type" value="Genomic_DNA"/>
</dbReference>
<evidence type="ECO:0000256" key="1">
    <source>
        <dbReference type="SAM" id="MobiDB-lite"/>
    </source>
</evidence>
<proteinExistence type="predicted"/>
<reference evidence="2" key="2">
    <citation type="submission" date="2022-01" db="EMBL/GenBank/DDBJ databases">
        <authorList>
            <person name="Yamashiro T."/>
            <person name="Shiraishi A."/>
            <person name="Satake H."/>
            <person name="Nakayama K."/>
        </authorList>
    </citation>
    <scope>NUCLEOTIDE SEQUENCE</scope>
</reference>
<evidence type="ECO:0000313" key="2">
    <source>
        <dbReference type="EMBL" id="GJT06120.1"/>
    </source>
</evidence>
<dbReference type="Proteomes" id="UP001151760">
    <property type="component" value="Unassembled WGS sequence"/>
</dbReference>
<organism evidence="2 3">
    <name type="scientific">Tanacetum coccineum</name>
    <dbReference type="NCBI Taxonomy" id="301880"/>
    <lineage>
        <taxon>Eukaryota</taxon>
        <taxon>Viridiplantae</taxon>
        <taxon>Streptophyta</taxon>
        <taxon>Embryophyta</taxon>
        <taxon>Tracheophyta</taxon>
        <taxon>Spermatophyta</taxon>
        <taxon>Magnoliopsida</taxon>
        <taxon>eudicotyledons</taxon>
        <taxon>Gunneridae</taxon>
        <taxon>Pentapetalae</taxon>
        <taxon>asterids</taxon>
        <taxon>campanulids</taxon>
        <taxon>Asterales</taxon>
        <taxon>Asteraceae</taxon>
        <taxon>Asteroideae</taxon>
        <taxon>Anthemideae</taxon>
        <taxon>Anthemidinae</taxon>
        <taxon>Tanacetum</taxon>
    </lineage>
</organism>
<feature type="region of interest" description="Disordered" evidence="1">
    <location>
        <begin position="1"/>
        <end position="20"/>
    </location>
</feature>
<accession>A0ABQ5AUF3</accession>
<gene>
    <name evidence="2" type="ORF">Tco_0840582</name>
</gene>
<reference evidence="2" key="1">
    <citation type="journal article" date="2022" name="Int. J. Mol. Sci.">
        <title>Draft Genome of Tanacetum Coccineum: Genomic Comparison of Closely Related Tanacetum-Family Plants.</title>
        <authorList>
            <person name="Yamashiro T."/>
            <person name="Shiraishi A."/>
            <person name="Nakayama K."/>
            <person name="Satake H."/>
        </authorList>
    </citation>
    <scope>NUCLEOTIDE SEQUENCE</scope>
</reference>
<name>A0ABQ5AUF3_9ASTR</name>
<sequence>MLPVHSHNPKVTDTNVQKRRQNHDFTSVTTDIRTYMHCSSLLKQAKGGIEYLWNYLTFSPDLRVMVPVSNLIVAFAVVRNGVHKMKGLFSFSLISKITKSTGNTCSSASITHPQHFIGKSHVGGVGHNVHIRPLIDEGVHLLKVPYAAREIEFTFLVTGNFGFFPYQYFLRGSAGCEFLEKPEHFSHFTVDFLALPEDGVLKYFHSFSVRNHIDRWKMDEVSSDEAKNGNNQPSQAREGALYRSYRPARGLMGFPGLGPDRF</sequence>